<reference evidence="2" key="2">
    <citation type="journal article" date="2015" name="Data Brief">
        <title>Shoot transcriptome of the giant reed, Arundo donax.</title>
        <authorList>
            <person name="Barrero R.A."/>
            <person name="Guerrero F.D."/>
            <person name="Moolhuijzen P."/>
            <person name="Goolsby J.A."/>
            <person name="Tidwell J."/>
            <person name="Bellgard S.E."/>
            <person name="Bellgard M.I."/>
        </authorList>
    </citation>
    <scope>NUCLEOTIDE SEQUENCE</scope>
    <source>
        <tissue evidence="2">Shoot tissue taken approximately 20 cm above the soil surface</tissue>
    </source>
</reference>
<accession>A0A0A9GHY9</accession>
<reference evidence="2" key="1">
    <citation type="submission" date="2014-09" db="EMBL/GenBank/DDBJ databases">
        <authorList>
            <person name="Magalhaes I.L.F."/>
            <person name="Oliveira U."/>
            <person name="Santos F.R."/>
            <person name="Vidigal T.H.D.A."/>
            <person name="Brescovit A.D."/>
            <person name="Santos A.J."/>
        </authorList>
    </citation>
    <scope>NUCLEOTIDE SEQUENCE</scope>
    <source>
        <tissue evidence="2">Shoot tissue taken approximately 20 cm above the soil surface</tissue>
    </source>
</reference>
<proteinExistence type="predicted"/>
<dbReference type="AlphaFoldDB" id="A0A0A9GHY9"/>
<evidence type="ECO:0000256" key="1">
    <source>
        <dbReference type="SAM" id="MobiDB-lite"/>
    </source>
</evidence>
<dbReference type="EMBL" id="GBRH01175785">
    <property type="protein sequence ID" value="JAE22111.1"/>
    <property type="molecule type" value="Transcribed_RNA"/>
</dbReference>
<feature type="region of interest" description="Disordered" evidence="1">
    <location>
        <begin position="1"/>
        <end position="32"/>
    </location>
</feature>
<evidence type="ECO:0000313" key="2">
    <source>
        <dbReference type="EMBL" id="JAE22111.1"/>
    </source>
</evidence>
<organism evidence="2">
    <name type="scientific">Arundo donax</name>
    <name type="common">Giant reed</name>
    <name type="synonym">Donax arundinaceus</name>
    <dbReference type="NCBI Taxonomy" id="35708"/>
    <lineage>
        <taxon>Eukaryota</taxon>
        <taxon>Viridiplantae</taxon>
        <taxon>Streptophyta</taxon>
        <taxon>Embryophyta</taxon>
        <taxon>Tracheophyta</taxon>
        <taxon>Spermatophyta</taxon>
        <taxon>Magnoliopsida</taxon>
        <taxon>Liliopsida</taxon>
        <taxon>Poales</taxon>
        <taxon>Poaceae</taxon>
        <taxon>PACMAD clade</taxon>
        <taxon>Arundinoideae</taxon>
        <taxon>Arundineae</taxon>
        <taxon>Arundo</taxon>
    </lineage>
</organism>
<sequence>MGREPWTRQRGSRWPSWCPSSPAPPRLRGPAAAPRTAWRGWCGSWRAPGCSSTASAAFPPSSSSWLRQWGPWGELLLRCR</sequence>
<name>A0A0A9GHY9_ARUDO</name>
<protein>
    <submittedName>
        <fullName evidence="2">Uncharacterized protein</fullName>
    </submittedName>
</protein>